<dbReference type="STRING" id="1423801.FD50_GL001637"/>
<sequence length="203" mass="22448">MDGTLVESESIYLQLWVEVLAKHGFQVEVDALAKMKGRDAQTNNQLIAEIIQNKAPVQALRKEREQLVNEAIDTGRIHLKKGMQELLTFLRTDGYNLGVATMSSKKRAEHILKSNGVRDYFAELVTVETVKHPKPAPDIYLNALKSPLFNEKTALALEDTTLGCQAALAAGIPVILISAAKKKLAQTFQCQDGFGVIDFLRQS</sequence>
<dbReference type="SUPFAM" id="SSF56784">
    <property type="entry name" value="HAD-like"/>
    <property type="match status" value="1"/>
</dbReference>
<dbReference type="Gene3D" id="1.10.150.240">
    <property type="entry name" value="Putative phosphatase, domain 2"/>
    <property type="match status" value="1"/>
</dbReference>
<comment type="caution">
    <text evidence="1">The sequence shown here is derived from an EMBL/GenBank/DDBJ whole genome shotgun (WGS) entry which is preliminary data.</text>
</comment>
<proteinExistence type="predicted"/>
<protein>
    <submittedName>
        <fullName evidence="1">Uncharacterized protein</fullName>
    </submittedName>
</protein>
<keyword evidence="2" id="KW-1185">Reference proteome</keyword>
<reference evidence="1 2" key="1">
    <citation type="journal article" date="2015" name="Genome Announc.">
        <title>Expanding the biotechnology potential of lactobacilli through comparative genomics of 213 strains and associated genera.</title>
        <authorList>
            <person name="Sun Z."/>
            <person name="Harris H.M."/>
            <person name="McCann A."/>
            <person name="Guo C."/>
            <person name="Argimon S."/>
            <person name="Zhang W."/>
            <person name="Yang X."/>
            <person name="Jeffery I.B."/>
            <person name="Cooney J.C."/>
            <person name="Kagawa T.F."/>
            <person name="Liu W."/>
            <person name="Song Y."/>
            <person name="Salvetti E."/>
            <person name="Wrobel A."/>
            <person name="Rasinkangas P."/>
            <person name="Parkhill J."/>
            <person name="Rea M.C."/>
            <person name="O'Sullivan O."/>
            <person name="Ritari J."/>
            <person name="Douillard F.P."/>
            <person name="Paul Ross R."/>
            <person name="Yang R."/>
            <person name="Briner A.E."/>
            <person name="Felis G.E."/>
            <person name="de Vos W.M."/>
            <person name="Barrangou R."/>
            <person name="Klaenhammer T.R."/>
            <person name="Caufield P.W."/>
            <person name="Cui Y."/>
            <person name="Zhang H."/>
            <person name="O'Toole P.W."/>
        </authorList>
    </citation>
    <scope>NUCLEOTIDE SEQUENCE [LARGE SCALE GENOMIC DNA]</scope>
    <source>
        <strain evidence="1 2">DSM 16230</strain>
    </source>
</reference>
<dbReference type="AlphaFoldDB" id="A0A0R1UV64"/>
<dbReference type="InterPro" id="IPR036412">
    <property type="entry name" value="HAD-like_sf"/>
</dbReference>
<dbReference type="InterPro" id="IPR023214">
    <property type="entry name" value="HAD_sf"/>
</dbReference>
<dbReference type="PANTHER" id="PTHR18901">
    <property type="entry name" value="2-DEOXYGLUCOSE-6-PHOSPHATE PHOSPHATASE 2"/>
    <property type="match status" value="1"/>
</dbReference>
<dbReference type="Gene3D" id="3.40.50.1000">
    <property type="entry name" value="HAD superfamily/HAD-like"/>
    <property type="match status" value="1"/>
</dbReference>
<evidence type="ECO:0000313" key="1">
    <source>
        <dbReference type="EMBL" id="KRL97088.1"/>
    </source>
</evidence>
<dbReference type="InterPro" id="IPR041492">
    <property type="entry name" value="HAD_2"/>
</dbReference>
<dbReference type="NCBIfam" id="TIGR01509">
    <property type="entry name" value="HAD-SF-IA-v3"/>
    <property type="match status" value="1"/>
</dbReference>
<dbReference type="InterPro" id="IPR023198">
    <property type="entry name" value="PGP-like_dom2"/>
</dbReference>
<dbReference type="PANTHER" id="PTHR18901:SF38">
    <property type="entry name" value="PSEUDOURIDINE-5'-PHOSPHATASE"/>
    <property type="match status" value="1"/>
</dbReference>
<dbReference type="Pfam" id="PF13419">
    <property type="entry name" value="HAD_2"/>
    <property type="match status" value="1"/>
</dbReference>
<organism evidence="1 2">
    <name type="scientific">Liquorilactobacillus satsumensis DSM 16230 = JCM 12392</name>
    <dbReference type="NCBI Taxonomy" id="1423801"/>
    <lineage>
        <taxon>Bacteria</taxon>
        <taxon>Bacillati</taxon>
        <taxon>Bacillota</taxon>
        <taxon>Bacilli</taxon>
        <taxon>Lactobacillales</taxon>
        <taxon>Lactobacillaceae</taxon>
        <taxon>Liquorilactobacillus</taxon>
    </lineage>
</organism>
<name>A0A0R1UV64_9LACO</name>
<gene>
    <name evidence="1" type="ORF">FD50_GL001637</name>
</gene>
<dbReference type="EMBL" id="AZFQ01000053">
    <property type="protein sequence ID" value="KRL97088.1"/>
    <property type="molecule type" value="Genomic_DNA"/>
</dbReference>
<dbReference type="PATRIC" id="fig|1423801.4.peg.1674"/>
<evidence type="ECO:0000313" key="2">
    <source>
        <dbReference type="Proteomes" id="UP000051166"/>
    </source>
</evidence>
<dbReference type="InterPro" id="IPR006439">
    <property type="entry name" value="HAD-SF_hydro_IA"/>
</dbReference>
<accession>A0A0R1UV64</accession>
<dbReference type="Proteomes" id="UP000051166">
    <property type="component" value="Unassembled WGS sequence"/>
</dbReference>